<protein>
    <recommendedName>
        <fullName evidence="1">BRCT domain-containing protein</fullName>
    </recommendedName>
</protein>
<dbReference type="Gene3D" id="2.130.10.10">
    <property type="entry name" value="YVTN repeat-like/Quinoprotein amine dehydrogenase"/>
    <property type="match status" value="2"/>
</dbReference>
<evidence type="ECO:0000313" key="2">
    <source>
        <dbReference type="EMBL" id="QED28421.1"/>
    </source>
</evidence>
<dbReference type="InterPro" id="IPR015943">
    <property type="entry name" value="WD40/YVTN_repeat-like_dom_sf"/>
</dbReference>
<keyword evidence="3" id="KW-1185">Reference proteome</keyword>
<proteinExistence type="predicted"/>
<dbReference type="InterPro" id="IPR001357">
    <property type="entry name" value="BRCT_dom"/>
</dbReference>
<dbReference type="KEGG" id="bbae:FRD01_14495"/>
<reference evidence="2 3" key="1">
    <citation type="submission" date="2019-08" db="EMBL/GenBank/DDBJ databases">
        <authorList>
            <person name="Liang Q."/>
        </authorList>
    </citation>
    <scope>NUCLEOTIDE SEQUENCE [LARGE SCALE GENOMIC DNA]</scope>
    <source>
        <strain evidence="2 3">V1718</strain>
    </source>
</reference>
<dbReference type="Gene3D" id="3.40.50.10190">
    <property type="entry name" value="BRCT domain"/>
    <property type="match status" value="1"/>
</dbReference>
<dbReference type="Pfam" id="PF00533">
    <property type="entry name" value="BRCT"/>
    <property type="match status" value="1"/>
</dbReference>
<dbReference type="AlphaFoldDB" id="A0A5B8XT33"/>
<dbReference type="EMBL" id="CP042467">
    <property type="protein sequence ID" value="QED28421.1"/>
    <property type="molecule type" value="Genomic_DNA"/>
</dbReference>
<gene>
    <name evidence="2" type="ORF">FRD01_14495</name>
</gene>
<dbReference type="PROSITE" id="PS50172">
    <property type="entry name" value="BRCT"/>
    <property type="match status" value="1"/>
</dbReference>
<dbReference type="CDD" id="cd17748">
    <property type="entry name" value="BRCT_DNA_ligase_like"/>
    <property type="match status" value="1"/>
</dbReference>
<accession>A0A5B8XT33</accession>
<dbReference type="SUPFAM" id="SSF52113">
    <property type="entry name" value="BRCT domain"/>
    <property type="match status" value="1"/>
</dbReference>
<dbReference type="Proteomes" id="UP000321595">
    <property type="component" value="Chromosome"/>
</dbReference>
<feature type="domain" description="BRCT" evidence="1">
    <location>
        <begin position="9"/>
        <end position="81"/>
    </location>
</feature>
<dbReference type="SMART" id="SM00292">
    <property type="entry name" value="BRCT"/>
    <property type="match status" value="1"/>
</dbReference>
<sequence>MNKGGTVDLKGKTVCITGKFSELNRKEAEAELEKLGATCSGSVSKNTDILFAGEKAGSKLAKASSLGVQVLGESDLIAILSGGAPGEAAPEERPSDDLNALMKAGRVTFQNNTPHETDLTGWNISPDGKYFATGSWCGDDYEAGGSLAVWEVATGRCVNQIDHVTGGVGWPDEAGVIQWSQDSRRLGLSFDTNGVGYADPFKEGSGIQNWSYATDGQDHPPQWCWAPDGARMFVSCWGYQQSALAGAIVTPSPHGVDPVYMAKTGFEGKPEDGPQVGTMRRMVWRADGIIVGFGHHGAYAIDSATREMVWSYKEISQIAAIDPKGNQIAFHHGGLKFLDAKTGKLAYEPKHIGGGDLAFSADGEWLLDVCHAGNADKVTPSIRVYKGPELAGVIDIECGEADYYRKENPQAAFFADNSAIAAIRNDDTLVVFENKPGFKKLFEAPAFGAKNIHVGDAIVLSSKESVAFYTLAGELIARHELFETPNINSEEELFHSAFKPFAQGDSWGFVAPKFLITTKDPGAEISAVVDHKFAYPVQDLELSRFESVEAGVKAAPKLFPKVVADMFKGAAKAGKAKKSKEFIQPNTHGVQDLEEYLEKNLSPHRGAGKFLAELALHRIREGKVESVEALAKKLQPAEDLNDAVAVAHLAAAAARHGHTKLARDLASIAEAGLALPEHEPLTYALKSWLAGTAEILGDESPYKVEIPKGHMQGNWVKPAALLAAWKRDAKGVAAALNRLSSGIWWHDLAEIADAVLATRDLDYVEDFLKGILKGGHAKHFELLQRTVDLCLEVAPERALGFLPYFDGLSTSKEEERILERLNELDPKKAEAVLQKLEKERDFPETHAMILKLRVRANPAKAEELLLGFLQNLDASKLHRYNGPTVALALAEASLEAGCFESAMEPVKNLAQGHTWAEIIKMMADNHPGMEMALEGLKSNIDLSYIGHSFKHLEGRPEIQKELLEAALEKAGRDRYNLQSVVKALADAGLLDEANTARMKITKANRKDSTRHLAAGAIRAGEYTTALGLLDELDSGYFGTGGREYTLLHALVTEVWKTVPGTSGVM</sequence>
<evidence type="ECO:0000313" key="3">
    <source>
        <dbReference type="Proteomes" id="UP000321595"/>
    </source>
</evidence>
<dbReference type="OrthoDB" id="3795380at2"/>
<organism evidence="2 3">
    <name type="scientific">Microvenator marinus</name>
    <dbReference type="NCBI Taxonomy" id="2600177"/>
    <lineage>
        <taxon>Bacteria</taxon>
        <taxon>Deltaproteobacteria</taxon>
        <taxon>Bradymonadales</taxon>
        <taxon>Microvenatoraceae</taxon>
        <taxon>Microvenator</taxon>
    </lineage>
</organism>
<dbReference type="InterPro" id="IPR036420">
    <property type="entry name" value="BRCT_dom_sf"/>
</dbReference>
<evidence type="ECO:0000259" key="1">
    <source>
        <dbReference type="PROSITE" id="PS50172"/>
    </source>
</evidence>
<dbReference type="SUPFAM" id="SSF50960">
    <property type="entry name" value="TolB, C-terminal domain"/>
    <property type="match status" value="1"/>
</dbReference>
<name>A0A5B8XT33_9DELT</name>